<keyword evidence="6" id="KW-1185">Reference proteome</keyword>
<feature type="region of interest" description="Disordered" evidence="2">
    <location>
        <begin position="822"/>
        <end position="847"/>
    </location>
</feature>
<dbReference type="InterPro" id="IPR036779">
    <property type="entry name" value="LysM_dom_sf"/>
</dbReference>
<feature type="compositionally biased region" description="Basic and acidic residues" evidence="2">
    <location>
        <begin position="207"/>
        <end position="223"/>
    </location>
</feature>
<feature type="compositionally biased region" description="Polar residues" evidence="2">
    <location>
        <begin position="308"/>
        <end position="319"/>
    </location>
</feature>
<keyword evidence="1" id="KW-0175">Coiled coil</keyword>
<dbReference type="NCBIfam" id="TIGR03504">
    <property type="entry name" value="FimV_Cterm"/>
    <property type="match status" value="1"/>
</dbReference>
<dbReference type="Proteomes" id="UP000022141">
    <property type="component" value="Unassembled WGS sequence"/>
</dbReference>
<dbReference type="InterPro" id="IPR018392">
    <property type="entry name" value="LysM"/>
</dbReference>
<keyword evidence="3" id="KW-0732">Signal</keyword>
<dbReference type="AlphaFoldDB" id="A0A011PKL2"/>
<organism evidence="5 6">
    <name type="scientific">Accumulibacter regalis</name>
    <dbReference type="NCBI Taxonomy" id="522306"/>
    <lineage>
        <taxon>Bacteria</taxon>
        <taxon>Pseudomonadati</taxon>
        <taxon>Pseudomonadota</taxon>
        <taxon>Betaproteobacteria</taxon>
        <taxon>Candidatus Accumulibacter</taxon>
    </lineage>
</organism>
<feature type="compositionally biased region" description="Basic and acidic residues" evidence="2">
    <location>
        <begin position="696"/>
        <end position="708"/>
    </location>
</feature>
<dbReference type="InterPro" id="IPR038440">
    <property type="entry name" value="FimV_C_sf"/>
</dbReference>
<feature type="region of interest" description="Disordered" evidence="2">
    <location>
        <begin position="671"/>
        <end position="770"/>
    </location>
</feature>
<proteinExistence type="predicted"/>
<comment type="caution">
    <text evidence="5">The sequence shown here is derived from an EMBL/GenBank/DDBJ whole genome shotgun (WGS) entry which is preliminary data.</text>
</comment>
<dbReference type="NCBIfam" id="TIGR03505">
    <property type="entry name" value="FimV_core"/>
    <property type="match status" value="1"/>
</dbReference>
<reference evidence="5" key="1">
    <citation type="submission" date="2014-02" db="EMBL/GenBank/DDBJ databases">
        <title>Expanding our view of genomic diversity in Candidatus Accumulibacter clades.</title>
        <authorList>
            <person name="Skennerton C.T."/>
            <person name="Barr J.J."/>
            <person name="Slater F.R."/>
            <person name="Bond P.L."/>
            <person name="Tyson G.W."/>
        </authorList>
    </citation>
    <scope>NUCLEOTIDE SEQUENCE [LARGE SCALE GENOMIC DNA]</scope>
</reference>
<evidence type="ECO:0000256" key="2">
    <source>
        <dbReference type="SAM" id="MobiDB-lite"/>
    </source>
</evidence>
<dbReference type="EMBL" id="JEMY01000029">
    <property type="protein sequence ID" value="EXI88026.1"/>
    <property type="molecule type" value="Genomic_DNA"/>
</dbReference>
<dbReference type="CDD" id="cd00118">
    <property type="entry name" value="LysM"/>
    <property type="match status" value="1"/>
</dbReference>
<feature type="compositionally biased region" description="Basic and acidic residues" evidence="2">
    <location>
        <begin position="452"/>
        <end position="470"/>
    </location>
</feature>
<feature type="region of interest" description="Disordered" evidence="2">
    <location>
        <begin position="151"/>
        <end position="223"/>
    </location>
</feature>
<dbReference type="Gene3D" id="1.20.58.2200">
    <property type="match status" value="1"/>
</dbReference>
<sequence length="1061" mass="111620">MARKIRQTAKDFRLRTSVWAVASSLVLASVPVASEAAGLGQITVFSALGQPLRAEVEVFATREEIAEMQAKLAAPDEFKRAGVDYSSTLLGISFAITKNPSGRSIIKLTSSRPINDPFVDLLLELNWPTGRLIRDYTFLLDPPEFAARAGASTGPALGARPVTPARPASEARGPETGAARAAPARPMVQARAPSPPEQPSAAGGGTRRVERGETLSKIARETRPEGVSLDQMLVGLFRANEDAFDRGNMNRLRAGKILSIPDKGSLSTISQDEARRVVIAQSSDWSSYRRKLASTAADSPAAEEEARQQASGKITTKVQDSAAPLAEPKDQLKVSKSELPGGKPVATGKRSDEDLIAKEQALKEANERLAALERNVAELQRLVELKSQSLAELEKQAAGQPAPMPPAAAIVAPAASPAAPVASAAAPAMSMDRPPAQPAESRPSEVLAQAEQKPEEPKAEVKAEEPKPVEPPKPAAAPKPKIVLPPPEEPSFLDDLLTSTSFMAAGGGILALLAAYWLARRRRQGGGEGPLDSQLSTLAPQGDNSLVANSVFRSTGGQSVDTSHSMAQTDFSQAGPGSIDTDEVDPVAEADVYMAYGRDAQAEEILLEARQKDPERHAIHLKLLEIYFSRKDIKPFDALATELFNATGGFGSDWEKAAAMGLQLDPKNALFGSAGQAEQPPAASESAAVDDGGVDPSEKTIAIERPGHDTMAVDPSYEDTLIVKHDRPAAAASEAEHEDTLVRPAEPEPAKSPVQSAASAAPTASGASAASDLADLDFDLGAGDATPDSPVVADDDFLETTLSFPSPAPGAALDFDFATSLPRASASSESEFDDAEPDSPPIPVEEFGMPEETMLIGADARETSSQPGAGLDFEFDLGVEEPVDRTAETQEVPPLEPAEVPDNAVADADADALEFDVTLTESTVLGEGMQHPSFDMSSINLDLEDSDRDGRSGAAVPEAAESAGSAGSVFEADQEDTLVNPDFSTTQADSTADFAFSSDMDLASDADISSSEEVATKIDLAKAYQEMGDLEGARELLQEVIKDGDAAQREAALAILGELRE</sequence>
<gene>
    <name evidence="5" type="ORF">AW11_02320</name>
</gene>
<evidence type="ECO:0000256" key="3">
    <source>
        <dbReference type="SAM" id="SignalP"/>
    </source>
</evidence>
<feature type="chain" id="PRO_5001462821" description="FimV N-terminal domain-containing protein" evidence="3">
    <location>
        <begin position="29"/>
        <end position="1061"/>
    </location>
</feature>
<feature type="compositionally biased region" description="Low complexity" evidence="2">
    <location>
        <begin position="425"/>
        <end position="434"/>
    </location>
</feature>
<feature type="signal peptide" evidence="3">
    <location>
        <begin position="1"/>
        <end position="28"/>
    </location>
</feature>
<evidence type="ECO:0000256" key="1">
    <source>
        <dbReference type="SAM" id="Coils"/>
    </source>
</evidence>
<dbReference type="InterPro" id="IPR020012">
    <property type="entry name" value="LysM_FimV"/>
</dbReference>
<feature type="compositionally biased region" description="Low complexity" evidence="2">
    <location>
        <begin position="751"/>
        <end position="770"/>
    </location>
</feature>
<accession>A0A011PKL2</accession>
<evidence type="ECO:0000259" key="4">
    <source>
        <dbReference type="Pfam" id="PF25800"/>
    </source>
</evidence>
<feature type="domain" description="FimV N-terminal" evidence="4">
    <location>
        <begin position="37"/>
        <end position="143"/>
    </location>
</feature>
<dbReference type="eggNOG" id="COG3170">
    <property type="taxonomic scope" value="Bacteria"/>
</dbReference>
<dbReference type="PATRIC" id="fig|1454004.3.peg.2397"/>
<feature type="compositionally biased region" description="Low complexity" evidence="2">
    <location>
        <begin position="676"/>
        <end position="687"/>
    </location>
</feature>
<dbReference type="Gene3D" id="3.10.350.10">
    <property type="entry name" value="LysM domain"/>
    <property type="match status" value="1"/>
</dbReference>
<feature type="region of interest" description="Disordered" evidence="2">
    <location>
        <begin position="924"/>
        <end position="985"/>
    </location>
</feature>
<dbReference type="STRING" id="1454004.AW11_02320"/>
<feature type="compositionally biased region" description="Basic and acidic residues" evidence="2">
    <location>
        <begin position="721"/>
        <end position="749"/>
    </location>
</feature>
<feature type="region of interest" description="Disordered" evidence="2">
    <location>
        <begin position="295"/>
        <end position="354"/>
    </location>
</feature>
<feature type="compositionally biased region" description="Pro residues" evidence="2">
    <location>
        <begin position="471"/>
        <end position="487"/>
    </location>
</feature>
<feature type="coiled-coil region" evidence="1">
    <location>
        <begin position="355"/>
        <end position="396"/>
    </location>
</feature>
<feature type="compositionally biased region" description="Basic and acidic residues" evidence="2">
    <location>
        <begin position="327"/>
        <end position="336"/>
    </location>
</feature>
<dbReference type="InterPro" id="IPR057840">
    <property type="entry name" value="FimV_N"/>
</dbReference>
<evidence type="ECO:0000313" key="6">
    <source>
        <dbReference type="Proteomes" id="UP000022141"/>
    </source>
</evidence>
<dbReference type="Pfam" id="PF25800">
    <property type="entry name" value="FimV_N"/>
    <property type="match status" value="1"/>
</dbReference>
<feature type="compositionally biased region" description="Low complexity" evidence="2">
    <location>
        <begin position="952"/>
        <end position="971"/>
    </location>
</feature>
<name>A0A011PKL2_ACCRE</name>
<evidence type="ECO:0000313" key="5">
    <source>
        <dbReference type="EMBL" id="EXI88026.1"/>
    </source>
</evidence>
<protein>
    <recommendedName>
        <fullName evidence="4">FimV N-terminal domain-containing protein</fullName>
    </recommendedName>
</protein>
<feature type="region of interest" description="Disordered" evidence="2">
    <location>
        <begin position="425"/>
        <end position="487"/>
    </location>
</feature>
<dbReference type="InterPro" id="IPR020011">
    <property type="entry name" value="FimV_C"/>
</dbReference>